<feature type="compositionally biased region" description="Basic residues" evidence="1">
    <location>
        <begin position="105"/>
        <end position="117"/>
    </location>
</feature>
<feature type="region of interest" description="Disordered" evidence="1">
    <location>
        <begin position="98"/>
        <end position="117"/>
    </location>
</feature>
<sequence>MADIRILTPEELAQREQKPKGRSRSGRRRSEERTRIIEEYKAIMRDAAPGYGGDVLLAPGEDKRMVRQNLKAAADELKKALEFRPIKDKSKIHFRVITPEEKAARPKRGGRPRKNPV</sequence>
<gene>
    <name evidence="2" type="ORF">AVDCRST_MAG26-233</name>
</gene>
<reference evidence="2" key="1">
    <citation type="submission" date="2020-02" db="EMBL/GenBank/DDBJ databases">
        <authorList>
            <person name="Meier V. D."/>
        </authorList>
    </citation>
    <scope>NUCLEOTIDE SEQUENCE</scope>
    <source>
        <strain evidence="2">AVDCRST_MAG26</strain>
    </source>
</reference>
<feature type="region of interest" description="Disordered" evidence="1">
    <location>
        <begin position="1"/>
        <end position="33"/>
    </location>
</feature>
<protein>
    <submittedName>
        <fullName evidence="2">Uncharacterized protein</fullName>
    </submittedName>
</protein>
<dbReference type="EMBL" id="CADCTK010000054">
    <property type="protein sequence ID" value="CAA9213829.1"/>
    <property type="molecule type" value="Genomic_DNA"/>
</dbReference>
<accession>A0A6J4H5T1</accession>
<evidence type="ECO:0000256" key="1">
    <source>
        <dbReference type="SAM" id="MobiDB-lite"/>
    </source>
</evidence>
<proteinExistence type="predicted"/>
<organism evidence="2">
    <name type="scientific">uncultured Chloroflexia bacterium</name>
    <dbReference type="NCBI Taxonomy" id="1672391"/>
    <lineage>
        <taxon>Bacteria</taxon>
        <taxon>Bacillati</taxon>
        <taxon>Chloroflexota</taxon>
        <taxon>Chloroflexia</taxon>
        <taxon>environmental samples</taxon>
    </lineage>
</organism>
<dbReference type="AlphaFoldDB" id="A0A6J4H5T1"/>
<name>A0A6J4H5T1_9CHLR</name>
<evidence type="ECO:0000313" key="2">
    <source>
        <dbReference type="EMBL" id="CAA9213829.1"/>
    </source>
</evidence>